<gene>
    <name evidence="2" type="ORF">MNO81_11155</name>
</gene>
<evidence type="ECO:0000256" key="1">
    <source>
        <dbReference type="SAM" id="MobiDB-lite"/>
    </source>
</evidence>
<evidence type="ECO:0000313" key="2">
    <source>
        <dbReference type="EMBL" id="MDG5483348.1"/>
    </source>
</evidence>
<keyword evidence="3" id="KW-1185">Reference proteome</keyword>
<proteinExistence type="predicted"/>
<dbReference type="InterPro" id="IPR011856">
    <property type="entry name" value="tRNA_endonuc-like_dom_sf"/>
</dbReference>
<evidence type="ECO:0000313" key="3">
    <source>
        <dbReference type="Proteomes" id="UP001154266"/>
    </source>
</evidence>
<dbReference type="Gene3D" id="3.40.1350.10">
    <property type="match status" value="1"/>
</dbReference>
<feature type="region of interest" description="Disordered" evidence="1">
    <location>
        <begin position="1"/>
        <end position="23"/>
    </location>
</feature>
<comment type="caution">
    <text evidence="2">The sequence shown here is derived from an EMBL/GenBank/DDBJ whole genome shotgun (WGS) entry which is preliminary data.</text>
</comment>
<dbReference type="RefSeq" id="WP_278221065.1">
    <property type="nucleotide sequence ID" value="NZ_JAKZMO010000008.1"/>
</dbReference>
<dbReference type="EMBL" id="JAKZMO010000008">
    <property type="protein sequence ID" value="MDG5483348.1"/>
    <property type="molecule type" value="Genomic_DNA"/>
</dbReference>
<name>A0ABT6GPX9_MYCGU</name>
<dbReference type="Proteomes" id="UP001154266">
    <property type="component" value="Unassembled WGS sequence"/>
</dbReference>
<organism evidence="2 3">
    <name type="scientific">Mycolicibacterium gadium</name>
    <name type="common">Mycobacterium gadium</name>
    <dbReference type="NCBI Taxonomy" id="1794"/>
    <lineage>
        <taxon>Bacteria</taxon>
        <taxon>Bacillati</taxon>
        <taxon>Actinomycetota</taxon>
        <taxon>Actinomycetes</taxon>
        <taxon>Mycobacteriales</taxon>
        <taxon>Mycobacteriaceae</taxon>
        <taxon>Mycolicibacterium</taxon>
    </lineage>
</organism>
<accession>A0ABT6GPX9</accession>
<protein>
    <recommendedName>
        <fullName evidence="4">DUF4365 domain-containing protein</fullName>
    </recommendedName>
</protein>
<reference evidence="2" key="1">
    <citation type="journal article" date="2023" name="Environ. Microbiol.">
        <title>The 2-methylpropene degradation pathway in Mycobacteriaceae family strains.</title>
        <authorList>
            <person name="Helbich S."/>
            <person name="Barrantes I."/>
            <person name="Dos Anjos Borges L.G."/>
            <person name="Pieper D.H."/>
            <person name="Vainshtein Y."/>
            <person name="Sohn K."/>
            <person name="Engesser K.H."/>
        </authorList>
    </citation>
    <scope>NUCLEOTIDE SEQUENCE</scope>
    <source>
        <strain evidence="2">IBE100</strain>
    </source>
</reference>
<sequence>MTDLQVGMESMDAETDPADRPALGGRAPGHLGLGAAGELLFASRIALFGYQVYRPLADDRGVDLVVDVGDGQHAMVQVKSVHPGSYVFMRKSTFALKPWITVGLVVFDPDHEVWPGLFLIPATSWLTPVSPLADHDYEGKKSQPEYGLSIRRNWKHELAHWSATQTHIEAVLGAAHRR</sequence>
<evidence type="ECO:0008006" key="4">
    <source>
        <dbReference type="Google" id="ProtNLM"/>
    </source>
</evidence>